<evidence type="ECO:0008006" key="3">
    <source>
        <dbReference type="Google" id="ProtNLM"/>
    </source>
</evidence>
<dbReference type="EMBL" id="JAUEMJ010000004">
    <property type="protein sequence ID" value="MDN3241415.1"/>
    <property type="molecule type" value="Genomic_DNA"/>
</dbReference>
<gene>
    <name evidence="1" type="ORF">QWI33_16955</name>
</gene>
<organism evidence="1 2">
    <name type="scientific">Glycomyces tritici</name>
    <dbReference type="NCBI Taxonomy" id="2665176"/>
    <lineage>
        <taxon>Bacteria</taxon>
        <taxon>Bacillati</taxon>
        <taxon>Actinomycetota</taxon>
        <taxon>Actinomycetes</taxon>
        <taxon>Glycomycetales</taxon>
        <taxon>Glycomycetaceae</taxon>
        <taxon>Glycomyces</taxon>
    </lineage>
</organism>
<reference evidence="1" key="1">
    <citation type="submission" date="2023-06" db="EMBL/GenBank/DDBJ databases">
        <title>Gycomyces niveus sp.nov., a novel actinomycete isolated from soil in Shouguang.</title>
        <authorList>
            <person name="Yang X."/>
            <person name="Zhao J."/>
        </authorList>
    </citation>
    <scope>NUCLEOTIDE SEQUENCE</scope>
    <source>
        <strain evidence="1">NEAU C2</strain>
    </source>
</reference>
<dbReference type="RefSeq" id="WP_289958320.1">
    <property type="nucleotide sequence ID" value="NZ_JAUEMJ010000004.1"/>
</dbReference>
<evidence type="ECO:0000313" key="2">
    <source>
        <dbReference type="Proteomes" id="UP001171902"/>
    </source>
</evidence>
<proteinExistence type="predicted"/>
<sequence>MTTPQDQPQTPPHLTPEYVEAILDRIRDYALCSDLRMYAWARRRRAENAGDDQAAIDYMKSVEQSKIEFAEDAFEELQEFLHQLTTDQPPSLADDDEEPITDSLREQFARTDAAVAERGVPDDVLAPLAAIGVVVSAWRNTLEPWHYLFTDAQMSWMSLIATRDIIPHMNPDTNTPDFAVIEQVLCDGDRLVLPGIPAHDVLGPAWSSIDTRIAAHVRRYQEDEYTTRVLANWGGMAGSRWWGCQDWEDHAYAIADHLELNRYRTRQLIREPWKLPFEMWERAIEYQKDVQYQR</sequence>
<name>A0ABT7YS10_9ACTN</name>
<dbReference type="Proteomes" id="UP001171902">
    <property type="component" value="Unassembled WGS sequence"/>
</dbReference>
<keyword evidence="2" id="KW-1185">Reference proteome</keyword>
<comment type="caution">
    <text evidence="1">The sequence shown here is derived from an EMBL/GenBank/DDBJ whole genome shotgun (WGS) entry which is preliminary data.</text>
</comment>
<evidence type="ECO:0000313" key="1">
    <source>
        <dbReference type="EMBL" id="MDN3241415.1"/>
    </source>
</evidence>
<accession>A0ABT7YS10</accession>
<protein>
    <recommendedName>
        <fullName evidence="3">DUF4254 domain-containing protein</fullName>
    </recommendedName>
</protein>